<dbReference type="GO" id="GO:0005737">
    <property type="term" value="C:cytoplasm"/>
    <property type="evidence" value="ECO:0007669"/>
    <property type="project" value="TreeGrafter"/>
</dbReference>
<evidence type="ECO:0000256" key="1">
    <source>
        <dbReference type="ARBA" id="ARBA00023002"/>
    </source>
</evidence>
<dbReference type="PANTHER" id="PTHR13847:SF289">
    <property type="entry name" value="GLYCINE OXIDASE"/>
    <property type="match status" value="1"/>
</dbReference>
<dbReference type="Pfam" id="PF01266">
    <property type="entry name" value="DAO"/>
    <property type="match status" value="1"/>
</dbReference>
<gene>
    <name evidence="3" type="ORF">HELGO_WM27465</name>
</gene>
<dbReference type="AlphaFoldDB" id="A0A6S6UMS0"/>
<accession>A0A6S6UMS0</accession>
<protein>
    <submittedName>
        <fullName evidence="3">Glycine oxidase</fullName>
    </submittedName>
</protein>
<sequence>MKDIIIVGGGLTGMLAARSLHDAGVNVMLIDQNELGSESSWAGNGVISPLYPWRSSAETLELTYKTQQQYADLCAELQDETRINPELMTSGLLSLDADECTAAAPWLANHRHEAVATDHLDGSILNGNQAIKDCEPSLQCDHEQAVFLPNIRQVRNPHLVQAVAASLRHRPLMISEHQPVTKIKTKKNRAVGVKLKGKTFKADKVILAAGVNSDAFAELKPVTDGQSLSKENIILFRGEPGVLNHIVVKNGSYLIPRKDGRILCGTSRAVEHKDTQPDGAVYDELREFACGLIPALEDVPIRHHWAGLYARNAQHASSVGAHAEIRGLYVNTGHGEEGMATGLASVQKLVAEVLK</sequence>
<proteinExistence type="predicted"/>
<dbReference type="Gene3D" id="3.50.50.60">
    <property type="entry name" value="FAD/NAD(P)-binding domain"/>
    <property type="match status" value="1"/>
</dbReference>
<dbReference type="Gene3D" id="3.30.9.10">
    <property type="entry name" value="D-Amino Acid Oxidase, subunit A, domain 2"/>
    <property type="match status" value="1"/>
</dbReference>
<organism evidence="3">
    <name type="scientific">uncultured Thiotrichaceae bacterium</name>
    <dbReference type="NCBI Taxonomy" id="298394"/>
    <lineage>
        <taxon>Bacteria</taxon>
        <taxon>Pseudomonadati</taxon>
        <taxon>Pseudomonadota</taxon>
        <taxon>Gammaproteobacteria</taxon>
        <taxon>Thiotrichales</taxon>
        <taxon>Thiotrichaceae</taxon>
        <taxon>environmental samples</taxon>
    </lineage>
</organism>
<name>A0A6S6UMS0_9GAMM</name>
<keyword evidence="1" id="KW-0560">Oxidoreductase</keyword>
<dbReference type="PANTHER" id="PTHR13847">
    <property type="entry name" value="SARCOSINE DEHYDROGENASE-RELATED"/>
    <property type="match status" value="1"/>
</dbReference>
<dbReference type="InterPro" id="IPR036188">
    <property type="entry name" value="FAD/NAD-bd_sf"/>
</dbReference>
<evidence type="ECO:0000259" key="2">
    <source>
        <dbReference type="Pfam" id="PF01266"/>
    </source>
</evidence>
<reference evidence="3" key="1">
    <citation type="submission" date="2020-01" db="EMBL/GenBank/DDBJ databases">
        <authorList>
            <person name="Meier V. D."/>
            <person name="Meier V D."/>
        </authorList>
    </citation>
    <scope>NUCLEOTIDE SEQUENCE</scope>
    <source>
        <strain evidence="3">HLG_WM_MAG_09</strain>
    </source>
</reference>
<dbReference type="EMBL" id="CACVAT010000647">
    <property type="protein sequence ID" value="CAA6830900.1"/>
    <property type="molecule type" value="Genomic_DNA"/>
</dbReference>
<dbReference type="InterPro" id="IPR006076">
    <property type="entry name" value="FAD-dep_OxRdtase"/>
</dbReference>
<dbReference type="SUPFAM" id="SSF51905">
    <property type="entry name" value="FAD/NAD(P)-binding domain"/>
    <property type="match status" value="1"/>
</dbReference>
<dbReference type="GO" id="GO:0016491">
    <property type="term" value="F:oxidoreductase activity"/>
    <property type="evidence" value="ECO:0007669"/>
    <property type="project" value="UniProtKB-KW"/>
</dbReference>
<feature type="domain" description="FAD dependent oxidoreductase" evidence="2">
    <location>
        <begin position="3"/>
        <end position="345"/>
    </location>
</feature>
<dbReference type="SUPFAM" id="SSF54373">
    <property type="entry name" value="FAD-linked reductases, C-terminal domain"/>
    <property type="match status" value="1"/>
</dbReference>
<evidence type="ECO:0000313" key="3">
    <source>
        <dbReference type="EMBL" id="CAA6830900.1"/>
    </source>
</evidence>